<dbReference type="RefSeq" id="WP_050074366.1">
    <property type="nucleotide sequence ID" value="NZ_CPZJ01000019.1"/>
</dbReference>
<protein>
    <submittedName>
        <fullName evidence="1">PilM protein</fullName>
    </submittedName>
</protein>
<dbReference type="Gene3D" id="3.30.450.360">
    <property type="match status" value="1"/>
</dbReference>
<proteinExistence type="predicted"/>
<organism evidence="1 2">
    <name type="scientific">Yersinia intermedia</name>
    <dbReference type="NCBI Taxonomy" id="631"/>
    <lineage>
        <taxon>Bacteria</taxon>
        <taxon>Pseudomonadati</taxon>
        <taxon>Pseudomonadota</taxon>
        <taxon>Gammaproteobacteria</taxon>
        <taxon>Enterobacterales</taxon>
        <taxon>Yersiniaceae</taxon>
        <taxon>Yersinia</taxon>
    </lineage>
</organism>
<dbReference type="AlphaFoldDB" id="A0A0T9MTB8"/>
<reference evidence="1 2" key="1">
    <citation type="submission" date="2015-03" db="EMBL/GenBank/DDBJ databases">
        <authorList>
            <person name="Murphy D."/>
        </authorList>
    </citation>
    <scope>NUCLEOTIDE SEQUENCE [LARGE SCALE GENOMIC DNA]</scope>
    <source>
        <strain evidence="1 2">BR165/97</strain>
    </source>
</reference>
<dbReference type="Pfam" id="PF07419">
    <property type="entry name" value="PilM"/>
    <property type="match status" value="1"/>
</dbReference>
<dbReference type="Proteomes" id="UP000038750">
    <property type="component" value="Unassembled WGS sequence"/>
</dbReference>
<name>A0A0T9MTB8_YERIN</name>
<dbReference type="EMBL" id="CPZJ01000019">
    <property type="protein sequence ID" value="CNG45819.1"/>
    <property type="molecule type" value="Genomic_DNA"/>
</dbReference>
<dbReference type="InterPro" id="IPR009987">
    <property type="entry name" value="IM_PilM"/>
</dbReference>
<gene>
    <name evidence="1" type="ORF">ERS008530_03800</name>
</gene>
<evidence type="ECO:0000313" key="2">
    <source>
        <dbReference type="Proteomes" id="UP000038750"/>
    </source>
</evidence>
<sequence>MTHWMMVFMVGLLTLTLVPPRHTEMNALSTQTTEAQAQAVATVSYINQINDTLYTHPQNDGVVDIAKPVFPLGPVNNLRTQGKTWVYQPDYPGLMNALINASLSSSLVGRVYNRQLFDHTGLSTGLMAPTSIPDGSIVYIN</sequence>
<evidence type="ECO:0000313" key="1">
    <source>
        <dbReference type="EMBL" id="CNG45819.1"/>
    </source>
</evidence>
<accession>A0A0T9MTB8</accession>
<dbReference type="OrthoDB" id="6454277at2"/>